<feature type="transmembrane region" description="Helical" evidence="1">
    <location>
        <begin position="109"/>
        <end position="135"/>
    </location>
</feature>
<name>A0A3B0V668_9ZZZZ</name>
<gene>
    <name evidence="3" type="ORF">MNBD_CHLOROFLEXI01-20</name>
</gene>
<evidence type="ECO:0000313" key="3">
    <source>
        <dbReference type="EMBL" id="VAW32319.1"/>
    </source>
</evidence>
<organism evidence="3">
    <name type="scientific">hydrothermal vent metagenome</name>
    <dbReference type="NCBI Taxonomy" id="652676"/>
    <lineage>
        <taxon>unclassified sequences</taxon>
        <taxon>metagenomes</taxon>
        <taxon>ecological metagenomes</taxon>
    </lineage>
</organism>
<dbReference type="AlphaFoldDB" id="A0A3B0V668"/>
<keyword evidence="1" id="KW-0812">Transmembrane</keyword>
<feature type="transmembrane region" description="Helical" evidence="1">
    <location>
        <begin position="20"/>
        <end position="44"/>
    </location>
</feature>
<protein>
    <recommendedName>
        <fullName evidence="2">Inner membrane component domain-containing protein</fullName>
    </recommendedName>
</protein>
<keyword evidence="1" id="KW-0472">Membrane</keyword>
<accession>A0A3B0V668</accession>
<feature type="domain" description="Inner membrane component" evidence="2">
    <location>
        <begin position="99"/>
        <end position="133"/>
    </location>
</feature>
<dbReference type="EMBL" id="UOEU01000346">
    <property type="protein sequence ID" value="VAW32319.1"/>
    <property type="molecule type" value="Genomic_DNA"/>
</dbReference>
<evidence type="ECO:0000259" key="2">
    <source>
        <dbReference type="Pfam" id="PF03733"/>
    </source>
</evidence>
<reference evidence="3" key="1">
    <citation type="submission" date="2018-06" db="EMBL/GenBank/DDBJ databases">
        <authorList>
            <person name="Zhirakovskaya E."/>
        </authorList>
    </citation>
    <scope>NUCLEOTIDE SEQUENCE</scope>
</reference>
<sequence>MTTETISMKVKETNPEMPFLLRAIWFFVFGWELTGIWILVAWALNASVIGLPLGLWMIDRVPQILTLKARPGVVVTDLKDGRSQFVPTSNTPFLIRATYFVLFGWWFSLLWAMLAWLLCATIIGLPLGIVMLNALPAVTTLAQS</sequence>
<evidence type="ECO:0000256" key="1">
    <source>
        <dbReference type="SAM" id="Phobius"/>
    </source>
</evidence>
<proteinExistence type="predicted"/>
<keyword evidence="1" id="KW-1133">Transmembrane helix</keyword>
<dbReference type="Pfam" id="PF03733">
    <property type="entry name" value="YccF"/>
    <property type="match status" value="1"/>
</dbReference>
<dbReference type="InterPro" id="IPR005185">
    <property type="entry name" value="YccF"/>
</dbReference>